<feature type="signal peptide" evidence="1">
    <location>
        <begin position="1"/>
        <end position="22"/>
    </location>
</feature>
<feature type="chain" id="PRO_5020788278" evidence="1">
    <location>
        <begin position="23"/>
        <end position="176"/>
    </location>
</feature>
<accession>A0A4U1C1V1</accession>
<dbReference type="Proteomes" id="UP000308181">
    <property type="component" value="Unassembled WGS sequence"/>
</dbReference>
<protein>
    <submittedName>
        <fullName evidence="2">DUF2911 domain-containing protein</fullName>
    </submittedName>
</protein>
<dbReference type="RefSeq" id="WP_136827022.1">
    <property type="nucleotide sequence ID" value="NZ_SWBP01000004.1"/>
</dbReference>
<sequence>MKKRISLLAGAIILFIGFSVNAQTKPPVDKSKRASPPAKVTETLSSGATISVDYSQPSLKGRALETLASFNKVWRTGANEATVFEVSQDVKINGKTLAAGKYGIFTIPGEKEWTIIFNKTWNQWGDTNYKEADDALRVTSKVSTTKEATEMMTFKISKSGKVDLYWGNTMVGFSVK</sequence>
<evidence type="ECO:0000313" key="3">
    <source>
        <dbReference type="Proteomes" id="UP000308181"/>
    </source>
</evidence>
<evidence type="ECO:0000256" key="1">
    <source>
        <dbReference type="SAM" id="SignalP"/>
    </source>
</evidence>
<evidence type="ECO:0000313" key="2">
    <source>
        <dbReference type="EMBL" id="TKB97057.1"/>
    </source>
</evidence>
<name>A0A4U1C1V1_9SPHI</name>
<keyword evidence="1" id="KW-0732">Signal</keyword>
<keyword evidence="3" id="KW-1185">Reference proteome</keyword>
<organism evidence="2 3">
    <name type="scientific">Pedobacter cryophilus</name>
    <dbReference type="NCBI Taxonomy" id="2571271"/>
    <lineage>
        <taxon>Bacteria</taxon>
        <taxon>Pseudomonadati</taxon>
        <taxon>Bacteroidota</taxon>
        <taxon>Sphingobacteriia</taxon>
        <taxon>Sphingobacteriales</taxon>
        <taxon>Sphingobacteriaceae</taxon>
        <taxon>Pedobacter</taxon>
    </lineage>
</organism>
<dbReference type="AlphaFoldDB" id="A0A4U1C1V1"/>
<gene>
    <name evidence="2" type="ORF">FA046_13395</name>
</gene>
<proteinExistence type="predicted"/>
<comment type="caution">
    <text evidence="2">The sequence shown here is derived from an EMBL/GenBank/DDBJ whole genome shotgun (WGS) entry which is preliminary data.</text>
</comment>
<reference evidence="2 3" key="1">
    <citation type="submission" date="2019-04" db="EMBL/GenBank/DDBJ databases">
        <title>Pedobacter sp. AR-3-17 sp. nov., isolated from Arctic soil.</title>
        <authorList>
            <person name="Dahal R.H."/>
            <person name="Kim D.-U."/>
        </authorList>
    </citation>
    <scope>NUCLEOTIDE SEQUENCE [LARGE SCALE GENOMIC DNA]</scope>
    <source>
        <strain evidence="2 3">AR-3-17</strain>
    </source>
</reference>
<dbReference type="Pfam" id="PF11138">
    <property type="entry name" value="DUF2911"/>
    <property type="match status" value="1"/>
</dbReference>
<dbReference type="OrthoDB" id="195456at2"/>
<dbReference type="EMBL" id="SWBP01000004">
    <property type="protein sequence ID" value="TKB97057.1"/>
    <property type="molecule type" value="Genomic_DNA"/>
</dbReference>
<dbReference type="InterPro" id="IPR021314">
    <property type="entry name" value="DUF2911"/>
</dbReference>